<comment type="caution">
    <text evidence="1">The sequence shown here is derived from an EMBL/GenBank/DDBJ whole genome shotgun (WGS) entry which is preliminary data.</text>
</comment>
<dbReference type="Proteomes" id="UP000078431">
    <property type="component" value="Unassembled WGS sequence"/>
</dbReference>
<keyword evidence="2" id="KW-1185">Reference proteome</keyword>
<organism evidence="1 2">
    <name type="scientific">Obesumbacterium proteus ATCC 12841</name>
    <dbReference type="NCBI Taxonomy" id="1354268"/>
    <lineage>
        <taxon>Bacteria</taxon>
        <taxon>Pseudomonadati</taxon>
        <taxon>Pseudomonadota</taxon>
        <taxon>Gammaproteobacteria</taxon>
        <taxon>Enterobacterales</taxon>
        <taxon>Hafniaceae</taxon>
        <taxon>Obesumbacterium</taxon>
    </lineage>
</organism>
<evidence type="ECO:0000313" key="1">
    <source>
        <dbReference type="EMBL" id="OAT59268.1"/>
    </source>
</evidence>
<dbReference type="EMBL" id="LXEX01000028">
    <property type="protein sequence ID" value="OAT59268.1"/>
    <property type="molecule type" value="Genomic_DNA"/>
</dbReference>
<dbReference type="Gene3D" id="3.30.160.280">
    <property type="match status" value="1"/>
</dbReference>
<evidence type="ECO:0000313" key="2">
    <source>
        <dbReference type="Proteomes" id="UP000078431"/>
    </source>
</evidence>
<dbReference type="AlphaFoldDB" id="A0AA91EH39"/>
<proteinExistence type="predicted"/>
<protein>
    <submittedName>
        <fullName evidence="1">Uncharacterized protein</fullName>
    </submittedName>
</protein>
<accession>A0AA91EH39</accession>
<sequence length="97" mass="11485">MNIGAKIQLKSPGEQQRPEIAYCDVILKRYGKDKIHTWDDNNPTGTPGDIYLYHSAGIYRFFQLRNENYWYFPTTKSSNNDWTYIGDYNTDMYLTNK</sequence>
<name>A0AA91EH39_9GAMM</name>
<dbReference type="RefSeq" id="WP_061555152.1">
    <property type="nucleotide sequence ID" value="NZ_LXEX01000028.1"/>
</dbReference>
<gene>
    <name evidence="1" type="ORF">M993_01817</name>
</gene>
<reference evidence="1 2" key="1">
    <citation type="submission" date="2016-04" db="EMBL/GenBank/DDBJ databases">
        <title>ATOL: Assembling a taxonomically balanced genome-scale reconstruction of the evolutionary history of the Enterobacteriaceae.</title>
        <authorList>
            <person name="Plunkett G.III."/>
            <person name="Neeno-Eckwall E.C."/>
            <person name="Glasner J.D."/>
            <person name="Perna N.T."/>
        </authorList>
    </citation>
    <scope>NUCLEOTIDE SEQUENCE [LARGE SCALE GENOMIC DNA]</scope>
    <source>
        <strain evidence="1 2">ATCC 12841</strain>
    </source>
</reference>